<dbReference type="PROSITE" id="PS50088">
    <property type="entry name" value="ANK_REPEAT"/>
    <property type="match status" value="4"/>
</dbReference>
<dbReference type="InterPro" id="IPR036770">
    <property type="entry name" value="Ankyrin_rpt-contain_sf"/>
</dbReference>
<dbReference type="STRING" id="10195.A0A3M7SMA1"/>
<feature type="repeat" description="ANK" evidence="3">
    <location>
        <begin position="71"/>
        <end position="103"/>
    </location>
</feature>
<evidence type="ECO:0000313" key="4">
    <source>
        <dbReference type="EMBL" id="RNA36842.1"/>
    </source>
</evidence>
<dbReference type="PANTHER" id="PTHR24171:SF11">
    <property type="entry name" value="26S PROTEASOME NON-ATPASE REGULATORY SUBUNIT 10"/>
    <property type="match status" value="1"/>
</dbReference>
<accession>A0A3M7SMA1</accession>
<evidence type="ECO:0000256" key="3">
    <source>
        <dbReference type="PROSITE-ProRule" id="PRU00023"/>
    </source>
</evidence>
<keyword evidence="4" id="KW-0647">Proteasome</keyword>
<feature type="repeat" description="ANK" evidence="3">
    <location>
        <begin position="104"/>
        <end position="136"/>
    </location>
</feature>
<gene>
    <name evidence="4" type="ORF">BpHYR1_025919</name>
</gene>
<keyword evidence="2 3" id="KW-0040">ANK repeat</keyword>
<reference evidence="4 5" key="1">
    <citation type="journal article" date="2018" name="Sci. Rep.">
        <title>Genomic signatures of local adaptation to the degree of environmental predictability in rotifers.</title>
        <authorList>
            <person name="Franch-Gras L."/>
            <person name="Hahn C."/>
            <person name="Garcia-Roger E.M."/>
            <person name="Carmona M.J."/>
            <person name="Serra M."/>
            <person name="Gomez A."/>
        </authorList>
    </citation>
    <scope>NUCLEOTIDE SEQUENCE [LARGE SCALE GENOMIC DNA]</scope>
    <source>
        <strain evidence="4">HYR1</strain>
    </source>
</reference>
<keyword evidence="1" id="KW-0677">Repeat</keyword>
<dbReference type="AlphaFoldDB" id="A0A3M7SMA1"/>
<dbReference type="SUPFAM" id="SSF48403">
    <property type="entry name" value="Ankyrin repeat"/>
    <property type="match status" value="1"/>
</dbReference>
<name>A0A3M7SMA1_BRAPC</name>
<dbReference type="Pfam" id="PF00023">
    <property type="entry name" value="Ank"/>
    <property type="match status" value="1"/>
</dbReference>
<dbReference type="Gene3D" id="1.25.40.20">
    <property type="entry name" value="Ankyrin repeat-containing domain"/>
    <property type="match status" value="1"/>
</dbReference>
<sequence length="221" mass="24744">MSELEHCRMAYKGNINGLKEKIDSNQIEDLIRKRDQSGRTVLHWACVGGRKEVVDFLVGNYNLDLDDQDETGWTPLMISSSVGSLPLVKFFLEKDCDPNKGNVNMQRPLHYACSKNHPAIVKELVEKGADCNLSDRYGHTPLHRAASKGNIKIIEMLCGDFKASVNRADIEGSTPLHFACEEERIEACKVLLKYGANPNYKNKEEKTPIDISNGGLLNLIK</sequence>
<dbReference type="SMART" id="SM00248">
    <property type="entry name" value="ANK"/>
    <property type="match status" value="5"/>
</dbReference>
<dbReference type="OrthoDB" id="1577640at2759"/>
<feature type="repeat" description="ANK" evidence="3">
    <location>
        <begin position="137"/>
        <end position="157"/>
    </location>
</feature>
<dbReference type="PANTHER" id="PTHR24171">
    <property type="entry name" value="ANKYRIN REPEAT DOMAIN-CONTAINING PROTEIN 39-RELATED"/>
    <property type="match status" value="1"/>
</dbReference>
<dbReference type="Proteomes" id="UP000276133">
    <property type="component" value="Unassembled WGS sequence"/>
</dbReference>
<dbReference type="GO" id="GO:0000502">
    <property type="term" value="C:proteasome complex"/>
    <property type="evidence" value="ECO:0007669"/>
    <property type="project" value="UniProtKB-KW"/>
</dbReference>
<proteinExistence type="predicted"/>
<dbReference type="InterPro" id="IPR002110">
    <property type="entry name" value="Ankyrin_rpt"/>
</dbReference>
<evidence type="ECO:0000313" key="5">
    <source>
        <dbReference type="Proteomes" id="UP000276133"/>
    </source>
</evidence>
<dbReference type="EMBL" id="REGN01001117">
    <property type="protein sequence ID" value="RNA36842.1"/>
    <property type="molecule type" value="Genomic_DNA"/>
</dbReference>
<comment type="caution">
    <text evidence="4">The sequence shown here is derived from an EMBL/GenBank/DDBJ whole genome shotgun (WGS) entry which is preliminary data.</text>
</comment>
<dbReference type="PRINTS" id="PR01415">
    <property type="entry name" value="ANKYRIN"/>
</dbReference>
<evidence type="ECO:0000256" key="1">
    <source>
        <dbReference type="ARBA" id="ARBA00022737"/>
    </source>
</evidence>
<protein>
    <submittedName>
        <fullName evidence="4">26S proteasome non-ATPase regulatory subunit 10</fullName>
    </submittedName>
</protein>
<feature type="repeat" description="ANK" evidence="3">
    <location>
        <begin position="171"/>
        <end position="203"/>
    </location>
</feature>
<organism evidence="4 5">
    <name type="scientific">Brachionus plicatilis</name>
    <name type="common">Marine rotifer</name>
    <name type="synonym">Brachionus muelleri</name>
    <dbReference type="NCBI Taxonomy" id="10195"/>
    <lineage>
        <taxon>Eukaryota</taxon>
        <taxon>Metazoa</taxon>
        <taxon>Spiralia</taxon>
        <taxon>Gnathifera</taxon>
        <taxon>Rotifera</taxon>
        <taxon>Eurotatoria</taxon>
        <taxon>Monogononta</taxon>
        <taxon>Pseudotrocha</taxon>
        <taxon>Ploima</taxon>
        <taxon>Brachionidae</taxon>
        <taxon>Brachionus</taxon>
    </lineage>
</organism>
<keyword evidence="5" id="KW-1185">Reference proteome</keyword>
<dbReference type="Pfam" id="PF12796">
    <property type="entry name" value="Ank_2"/>
    <property type="match status" value="2"/>
</dbReference>
<dbReference type="PROSITE" id="PS50297">
    <property type="entry name" value="ANK_REP_REGION"/>
    <property type="match status" value="3"/>
</dbReference>
<evidence type="ECO:0000256" key="2">
    <source>
        <dbReference type="ARBA" id="ARBA00023043"/>
    </source>
</evidence>